<protein>
    <submittedName>
        <fullName evidence="2">GUN4 domain protein</fullName>
    </submittedName>
</protein>
<dbReference type="HOGENOM" id="CLU_067449_2_1_3"/>
<dbReference type="CDD" id="cd16383">
    <property type="entry name" value="GUN4"/>
    <property type="match status" value="1"/>
</dbReference>
<dbReference type="KEGG" id="cyp:PCC8801_4076"/>
<accession>B7K5V9</accession>
<dbReference type="SUPFAM" id="SSF140869">
    <property type="entry name" value="GUN4-like"/>
    <property type="match status" value="1"/>
</dbReference>
<dbReference type="InterPro" id="IPR008629">
    <property type="entry name" value="GUN4-like"/>
</dbReference>
<evidence type="ECO:0000259" key="1">
    <source>
        <dbReference type="Pfam" id="PF05419"/>
    </source>
</evidence>
<dbReference type="EMBL" id="CP001287">
    <property type="protein sequence ID" value="ACK68012.1"/>
    <property type="molecule type" value="Genomic_DNA"/>
</dbReference>
<evidence type="ECO:0000313" key="3">
    <source>
        <dbReference type="Proteomes" id="UP000008204"/>
    </source>
</evidence>
<organism evidence="2 3">
    <name type="scientific">Rippkaea orientalis (strain PCC 8801 / RF-1)</name>
    <name type="common">Cyanothece sp. (strain PCC 8801)</name>
    <dbReference type="NCBI Taxonomy" id="41431"/>
    <lineage>
        <taxon>Bacteria</taxon>
        <taxon>Bacillati</taxon>
        <taxon>Cyanobacteriota</taxon>
        <taxon>Cyanophyceae</taxon>
        <taxon>Oscillatoriophycideae</taxon>
        <taxon>Chroococcales</taxon>
        <taxon>Aphanothecaceae</taxon>
        <taxon>Rippkaea</taxon>
        <taxon>Rippkaea orientalis</taxon>
    </lineage>
</organism>
<evidence type="ECO:0000313" key="2">
    <source>
        <dbReference type="EMBL" id="ACK68012.1"/>
    </source>
</evidence>
<dbReference type="InterPro" id="IPR037215">
    <property type="entry name" value="GUN4-like_sf"/>
</dbReference>
<dbReference type="Pfam" id="PF05419">
    <property type="entry name" value="GUN4"/>
    <property type="match status" value="1"/>
</dbReference>
<dbReference type="Gene3D" id="1.25.40.620">
    <property type="match status" value="1"/>
</dbReference>
<dbReference type="eggNOG" id="COG0515">
    <property type="taxonomic scope" value="Bacteria"/>
</dbReference>
<feature type="domain" description="GUN4-like" evidence="1">
    <location>
        <begin position="42"/>
        <end position="174"/>
    </location>
</feature>
<dbReference type="RefSeq" id="WP_012597265.1">
    <property type="nucleotide sequence ID" value="NC_011726.1"/>
</dbReference>
<name>B7K5V9_RIPO1</name>
<dbReference type="PANTHER" id="PTHR34800:SF1">
    <property type="entry name" value="TETRAPYRROLE-BINDING PROTEIN, CHLOROPLASTIC"/>
    <property type="match status" value="1"/>
</dbReference>
<reference evidence="3" key="1">
    <citation type="journal article" date="2011" name="MBio">
        <title>Novel metabolic attributes of the genus Cyanothece, comprising a group of unicellular nitrogen-fixing Cyanobacteria.</title>
        <authorList>
            <person name="Bandyopadhyay A."/>
            <person name="Elvitigala T."/>
            <person name="Welsh E."/>
            <person name="Stockel J."/>
            <person name="Liberton M."/>
            <person name="Min H."/>
            <person name="Sherman L.A."/>
            <person name="Pakrasi H.B."/>
        </authorList>
    </citation>
    <scope>NUCLEOTIDE SEQUENCE [LARGE SCALE GENOMIC DNA]</scope>
    <source>
        <strain evidence="3">PCC 8801</strain>
    </source>
</reference>
<dbReference type="STRING" id="41431.PCC8801_4076"/>
<dbReference type="Proteomes" id="UP000008204">
    <property type="component" value="Chromosome"/>
</dbReference>
<dbReference type="AlphaFoldDB" id="B7K5V9"/>
<dbReference type="OrthoDB" id="7915178at2"/>
<dbReference type="PANTHER" id="PTHR34800">
    <property type="entry name" value="TETRAPYRROLE-BINDING PROTEIN, CHLOROPLASTIC"/>
    <property type="match status" value="1"/>
</dbReference>
<dbReference type="Gene3D" id="1.10.10.1770">
    <property type="entry name" value="Gun4-like"/>
    <property type="match status" value="1"/>
</dbReference>
<dbReference type="GO" id="GO:0046906">
    <property type="term" value="F:tetrapyrrole binding"/>
    <property type="evidence" value="ECO:0007669"/>
    <property type="project" value="TreeGrafter"/>
</dbReference>
<dbReference type="GO" id="GO:0030288">
    <property type="term" value="C:outer membrane-bounded periplasmic space"/>
    <property type="evidence" value="ECO:0007669"/>
    <property type="project" value="TreeGrafter"/>
</dbReference>
<keyword evidence="3" id="KW-1185">Reference proteome</keyword>
<proteinExistence type="predicted"/>
<gene>
    <name evidence="2" type="ordered locus">PCC8801_4076</name>
</gene>
<sequence length="194" mass="22318">MSEPGTEIDINSKLAEILTQVQTLNKRVSYLEETIKLLSDVDRYGNLQQLLIAGKFKEADEETTRVILEAVNRTRDNLKPDDMSKFPCSTLRVIDRLWCDYSQNRFGLSIQLSIYLEIGGNLDTLRSQDVAMLEKYGDRVGWRKNGQWQGDNYPNWDFSLSAPIGCFPAIWWKSPYGLKMANFCFMRLISCNLA</sequence>